<evidence type="ECO:0000256" key="1">
    <source>
        <dbReference type="ARBA" id="ARBA00008853"/>
    </source>
</evidence>
<keyword evidence="4" id="KW-0862">Zinc</keyword>
<feature type="binding site" evidence="4">
    <location>
        <position position="111"/>
    </location>
    <ligand>
        <name>substrate</name>
    </ligand>
</feature>
<dbReference type="RefSeq" id="WP_182849180.1">
    <property type="nucleotide sequence ID" value="NZ_BAAALP010000047.1"/>
</dbReference>
<dbReference type="EMBL" id="JACJIA010000022">
    <property type="protein sequence ID" value="MBA8957353.1"/>
    <property type="molecule type" value="Genomic_DNA"/>
</dbReference>
<comment type="cofactor">
    <cofactor evidence="4">
        <name>Zn(2+)</name>
        <dbReference type="ChEBI" id="CHEBI:29105"/>
    </cofactor>
    <text evidence="4">Binds 1 divalent metal cation per subunit.</text>
</comment>
<dbReference type="InterPro" id="IPR013658">
    <property type="entry name" value="SGL"/>
</dbReference>
<organism evidence="6 7">
    <name type="scientific">Actinomadura namibiensis</name>
    <dbReference type="NCBI Taxonomy" id="182080"/>
    <lineage>
        <taxon>Bacteria</taxon>
        <taxon>Bacillati</taxon>
        <taxon>Actinomycetota</taxon>
        <taxon>Actinomycetes</taxon>
        <taxon>Streptosporangiales</taxon>
        <taxon>Thermomonosporaceae</taxon>
        <taxon>Actinomadura</taxon>
    </lineage>
</organism>
<keyword evidence="7" id="KW-1185">Reference proteome</keyword>
<dbReference type="PRINTS" id="PR01790">
    <property type="entry name" value="SMP30FAMILY"/>
</dbReference>
<evidence type="ECO:0000256" key="3">
    <source>
        <dbReference type="PIRSR" id="PIRSR605511-1"/>
    </source>
</evidence>
<name>A0A7W3M028_ACTNM</name>
<feature type="binding site" evidence="4">
    <location>
        <position position="209"/>
    </location>
    <ligand>
        <name>a divalent metal cation</name>
        <dbReference type="ChEBI" id="CHEBI:60240"/>
    </ligand>
</feature>
<gene>
    <name evidence="6" type="ORF">HNR61_009046</name>
</gene>
<keyword evidence="2" id="KW-0378">Hydrolase</keyword>
<accession>A0A7W3M028</accession>
<dbReference type="PANTHER" id="PTHR47572">
    <property type="entry name" value="LIPOPROTEIN-RELATED"/>
    <property type="match status" value="1"/>
</dbReference>
<sequence length="301" mass="31430">MNSLPAQLLAGGFSWPECPRWHAGRFHFSDMYNHRVVALDAAGRPETVADLSERDGLDGAEVVPAGSGHLPDGRLLVVSMFEKVVLVVTEGADGKAEVYADLRDLAAGPVNDMVVTASGRAYVTQLGFDLWAREQPAPSPLLIVESGGAARVATGTEHLMGANGIALTEDGRTLVTAEAFANRLTAFDVGTDGELSGGRVFADIGDLPDGMCLDAEGAAWTALPVTGRAIRVADGGQVLAEVTVPRSEAGSSTACVLGGDDRRTLFLACGVEVFDFQRSRDGAQGSIWQARVQVPGGGTRP</sequence>
<dbReference type="InterPro" id="IPR051262">
    <property type="entry name" value="SMP-30/CGR1_Lactonase"/>
</dbReference>
<evidence type="ECO:0000259" key="5">
    <source>
        <dbReference type="Pfam" id="PF08450"/>
    </source>
</evidence>
<dbReference type="GO" id="GO:0016787">
    <property type="term" value="F:hydrolase activity"/>
    <property type="evidence" value="ECO:0007669"/>
    <property type="project" value="UniProtKB-KW"/>
</dbReference>
<dbReference type="Proteomes" id="UP000572680">
    <property type="component" value="Unassembled WGS sequence"/>
</dbReference>
<keyword evidence="4" id="KW-0479">Metal-binding</keyword>
<feature type="binding site" evidence="4">
    <location>
        <position position="163"/>
    </location>
    <ligand>
        <name>a divalent metal cation</name>
        <dbReference type="ChEBI" id="CHEBI:60240"/>
    </ligand>
</feature>
<comment type="similarity">
    <text evidence="1">Belongs to the SMP-30/CGR1 family.</text>
</comment>
<dbReference type="InterPro" id="IPR005511">
    <property type="entry name" value="SMP-30"/>
</dbReference>
<protein>
    <submittedName>
        <fullName evidence="6">Sugar lactone lactonase YvrE</fullName>
    </submittedName>
</protein>
<dbReference type="Pfam" id="PF08450">
    <property type="entry name" value="SGL"/>
    <property type="match status" value="1"/>
</dbReference>
<dbReference type="SUPFAM" id="SSF63829">
    <property type="entry name" value="Calcium-dependent phosphotriesterase"/>
    <property type="match status" value="1"/>
</dbReference>
<feature type="domain" description="SMP-30/Gluconolactonase/LRE-like region" evidence="5">
    <location>
        <begin position="15"/>
        <end position="267"/>
    </location>
</feature>
<dbReference type="PANTHER" id="PTHR47572:SF4">
    <property type="entry name" value="LACTONASE DRP35"/>
    <property type="match status" value="1"/>
</dbReference>
<comment type="caution">
    <text evidence="6">The sequence shown here is derived from an EMBL/GenBank/DDBJ whole genome shotgun (WGS) entry which is preliminary data.</text>
</comment>
<evidence type="ECO:0000256" key="2">
    <source>
        <dbReference type="ARBA" id="ARBA00022801"/>
    </source>
</evidence>
<proteinExistence type="inferred from homology"/>
<reference evidence="6 7" key="1">
    <citation type="submission" date="2020-08" db="EMBL/GenBank/DDBJ databases">
        <title>Genomic Encyclopedia of Type Strains, Phase IV (KMG-IV): sequencing the most valuable type-strain genomes for metagenomic binning, comparative biology and taxonomic classification.</title>
        <authorList>
            <person name="Goeker M."/>
        </authorList>
    </citation>
    <scope>NUCLEOTIDE SEQUENCE [LARGE SCALE GENOMIC DNA]</scope>
    <source>
        <strain evidence="6 7">DSM 44197</strain>
    </source>
</reference>
<dbReference type="InterPro" id="IPR011042">
    <property type="entry name" value="6-blade_b-propeller_TolB-like"/>
</dbReference>
<dbReference type="GO" id="GO:0046872">
    <property type="term" value="F:metal ion binding"/>
    <property type="evidence" value="ECO:0007669"/>
    <property type="project" value="UniProtKB-KW"/>
</dbReference>
<evidence type="ECO:0000256" key="4">
    <source>
        <dbReference type="PIRSR" id="PIRSR605511-2"/>
    </source>
</evidence>
<evidence type="ECO:0000313" key="6">
    <source>
        <dbReference type="EMBL" id="MBA8957353.1"/>
    </source>
</evidence>
<dbReference type="Gene3D" id="2.120.10.30">
    <property type="entry name" value="TolB, C-terminal domain"/>
    <property type="match status" value="1"/>
</dbReference>
<feature type="active site" description="Proton donor/acceptor" evidence="3">
    <location>
        <position position="209"/>
    </location>
</feature>
<feature type="binding site" evidence="4">
    <location>
        <position position="129"/>
    </location>
    <ligand>
        <name>substrate</name>
    </ligand>
</feature>
<evidence type="ECO:0000313" key="7">
    <source>
        <dbReference type="Proteomes" id="UP000572680"/>
    </source>
</evidence>
<dbReference type="AlphaFoldDB" id="A0A7W3M028"/>